<dbReference type="Proteomes" id="UP001500791">
    <property type="component" value="Unassembled WGS sequence"/>
</dbReference>
<evidence type="ECO:0000313" key="2">
    <source>
        <dbReference type="EMBL" id="GAA0378136.1"/>
    </source>
</evidence>
<dbReference type="RefSeq" id="WP_167178375.1">
    <property type="nucleotide sequence ID" value="NZ_BAAAEJ010000002.1"/>
</dbReference>
<sequence>MSASKTTKPIKPAGYLIALFIVGMLCGAGVAMLEAVTGTGWLSSRTGLIAIFVVAAILVVSAFWLGARWMKSIDEAAQEAHKWSWYWGGSVGLAAGMVLIFVGSLPMGASLQVASWFDGRTDPAAYMATGAVGIVGLMMIGYLLAWALWWFQRR</sequence>
<gene>
    <name evidence="2" type="ORF">GCM10009093_01550</name>
</gene>
<feature type="transmembrane region" description="Helical" evidence="1">
    <location>
        <begin position="12"/>
        <end position="33"/>
    </location>
</feature>
<evidence type="ECO:0008006" key="4">
    <source>
        <dbReference type="Google" id="ProtNLM"/>
    </source>
</evidence>
<keyword evidence="1" id="KW-1133">Transmembrane helix</keyword>
<feature type="transmembrane region" description="Helical" evidence="1">
    <location>
        <begin position="45"/>
        <end position="65"/>
    </location>
</feature>
<proteinExistence type="predicted"/>
<dbReference type="EMBL" id="BAAAEJ010000002">
    <property type="protein sequence ID" value="GAA0378136.1"/>
    <property type="molecule type" value="Genomic_DNA"/>
</dbReference>
<organism evidence="2 3">
    <name type="scientific">Brevundimonas terrae</name>
    <dbReference type="NCBI Taxonomy" id="363631"/>
    <lineage>
        <taxon>Bacteria</taxon>
        <taxon>Pseudomonadati</taxon>
        <taxon>Pseudomonadota</taxon>
        <taxon>Alphaproteobacteria</taxon>
        <taxon>Caulobacterales</taxon>
        <taxon>Caulobacteraceae</taxon>
        <taxon>Brevundimonas</taxon>
    </lineage>
</organism>
<feature type="transmembrane region" description="Helical" evidence="1">
    <location>
        <begin position="125"/>
        <end position="151"/>
    </location>
</feature>
<keyword evidence="1" id="KW-0472">Membrane</keyword>
<reference evidence="2 3" key="1">
    <citation type="journal article" date="2019" name="Int. J. Syst. Evol. Microbiol.">
        <title>The Global Catalogue of Microorganisms (GCM) 10K type strain sequencing project: providing services to taxonomists for standard genome sequencing and annotation.</title>
        <authorList>
            <consortium name="The Broad Institute Genomics Platform"/>
            <consortium name="The Broad Institute Genome Sequencing Center for Infectious Disease"/>
            <person name="Wu L."/>
            <person name="Ma J."/>
        </authorList>
    </citation>
    <scope>NUCLEOTIDE SEQUENCE [LARGE SCALE GENOMIC DNA]</scope>
    <source>
        <strain evidence="2 3">JCM 13476</strain>
    </source>
</reference>
<keyword evidence="3" id="KW-1185">Reference proteome</keyword>
<name>A0ABN0XZX4_9CAUL</name>
<accession>A0ABN0XZX4</accession>
<evidence type="ECO:0000256" key="1">
    <source>
        <dbReference type="SAM" id="Phobius"/>
    </source>
</evidence>
<keyword evidence="1" id="KW-0812">Transmembrane</keyword>
<evidence type="ECO:0000313" key="3">
    <source>
        <dbReference type="Proteomes" id="UP001500791"/>
    </source>
</evidence>
<feature type="transmembrane region" description="Helical" evidence="1">
    <location>
        <begin position="85"/>
        <end position="105"/>
    </location>
</feature>
<comment type="caution">
    <text evidence="2">The sequence shown here is derived from an EMBL/GenBank/DDBJ whole genome shotgun (WGS) entry which is preliminary data.</text>
</comment>
<protein>
    <recommendedName>
        <fullName evidence="4">MotA/TolQ/ExbB proton channel domain-containing protein</fullName>
    </recommendedName>
</protein>